<feature type="transmembrane region" description="Helical" evidence="1">
    <location>
        <begin position="14"/>
        <end position="33"/>
    </location>
</feature>
<keyword evidence="1" id="KW-0812">Transmembrane</keyword>
<dbReference type="AlphaFoldDB" id="A0A1F7Z5G0"/>
<sequence length="79" mass="9416">MINPDVFPREFLEFVRYGAITGFIAVTTLVININHKAFNTIFREKARSFWWLFVISGIIPLLLFLYAFTLIFDHWDFLK</sequence>
<dbReference type="EMBL" id="MGGR01000010">
    <property type="protein sequence ID" value="OGM33995.1"/>
    <property type="molecule type" value="Genomic_DNA"/>
</dbReference>
<comment type="caution">
    <text evidence="2">The sequence shown here is derived from an EMBL/GenBank/DDBJ whole genome shotgun (WGS) entry which is preliminary data.</text>
</comment>
<proteinExistence type="predicted"/>
<organism evidence="2 3">
    <name type="scientific">Candidatus Woesebacteria bacterium RIFCSPHIGHO2_02_FULL_39_13</name>
    <dbReference type="NCBI Taxonomy" id="1802505"/>
    <lineage>
        <taxon>Bacteria</taxon>
        <taxon>Candidatus Woeseibacteriota</taxon>
    </lineage>
</organism>
<accession>A0A1F7Z5G0</accession>
<reference evidence="2 3" key="1">
    <citation type="journal article" date="2016" name="Nat. Commun.">
        <title>Thousands of microbial genomes shed light on interconnected biogeochemical processes in an aquifer system.</title>
        <authorList>
            <person name="Anantharaman K."/>
            <person name="Brown C.T."/>
            <person name="Hug L.A."/>
            <person name="Sharon I."/>
            <person name="Castelle C.J."/>
            <person name="Probst A.J."/>
            <person name="Thomas B.C."/>
            <person name="Singh A."/>
            <person name="Wilkins M.J."/>
            <person name="Karaoz U."/>
            <person name="Brodie E.L."/>
            <person name="Williams K.H."/>
            <person name="Hubbard S.S."/>
            <person name="Banfield J.F."/>
        </authorList>
    </citation>
    <scope>NUCLEOTIDE SEQUENCE [LARGE SCALE GENOMIC DNA]</scope>
</reference>
<keyword evidence="1" id="KW-1133">Transmembrane helix</keyword>
<evidence type="ECO:0000256" key="1">
    <source>
        <dbReference type="SAM" id="Phobius"/>
    </source>
</evidence>
<evidence type="ECO:0000313" key="3">
    <source>
        <dbReference type="Proteomes" id="UP000177169"/>
    </source>
</evidence>
<gene>
    <name evidence="2" type="ORF">A3D01_03625</name>
</gene>
<name>A0A1F7Z5G0_9BACT</name>
<dbReference type="Proteomes" id="UP000177169">
    <property type="component" value="Unassembled WGS sequence"/>
</dbReference>
<dbReference type="STRING" id="1802505.A3D01_03625"/>
<feature type="transmembrane region" description="Helical" evidence="1">
    <location>
        <begin position="49"/>
        <end position="72"/>
    </location>
</feature>
<keyword evidence="1" id="KW-0472">Membrane</keyword>
<protein>
    <recommendedName>
        <fullName evidence="4">DUF5671 domain-containing protein</fullName>
    </recommendedName>
</protein>
<evidence type="ECO:0000313" key="2">
    <source>
        <dbReference type="EMBL" id="OGM33995.1"/>
    </source>
</evidence>
<evidence type="ECO:0008006" key="4">
    <source>
        <dbReference type="Google" id="ProtNLM"/>
    </source>
</evidence>